<accession>A0A6S7HZN0</accession>
<gene>
    <name evidence="1" type="ORF">PACLA_8A024823</name>
</gene>
<keyword evidence="2" id="KW-1185">Reference proteome</keyword>
<comment type="caution">
    <text evidence="1">The sequence shown here is derived from an EMBL/GenBank/DDBJ whole genome shotgun (WGS) entry which is preliminary data.</text>
</comment>
<protein>
    <submittedName>
        <fullName evidence="1">Uncharacterized protein</fullName>
    </submittedName>
</protein>
<reference evidence="1" key="1">
    <citation type="submission" date="2020-04" db="EMBL/GenBank/DDBJ databases">
        <authorList>
            <person name="Alioto T."/>
            <person name="Alioto T."/>
            <person name="Gomez Garrido J."/>
        </authorList>
    </citation>
    <scope>NUCLEOTIDE SEQUENCE</scope>
    <source>
        <strain evidence="1">A484AB</strain>
    </source>
</reference>
<dbReference type="EMBL" id="CACRXK020006663">
    <property type="protein sequence ID" value="CAB4010059.1"/>
    <property type="molecule type" value="Genomic_DNA"/>
</dbReference>
<evidence type="ECO:0000313" key="1">
    <source>
        <dbReference type="EMBL" id="CAB4010059.1"/>
    </source>
</evidence>
<evidence type="ECO:0000313" key="2">
    <source>
        <dbReference type="Proteomes" id="UP001152795"/>
    </source>
</evidence>
<dbReference type="OrthoDB" id="10418687at2759"/>
<dbReference type="Gene3D" id="2.120.10.30">
    <property type="entry name" value="TolB, C-terminal domain"/>
    <property type="match status" value="1"/>
</dbReference>
<dbReference type="InterPro" id="IPR011042">
    <property type="entry name" value="6-blade_b-propeller_TolB-like"/>
</dbReference>
<dbReference type="Proteomes" id="UP001152795">
    <property type="component" value="Unassembled WGS sequence"/>
</dbReference>
<sequence length="556" mass="62910">MASIVTSILSCTVGLLWNKARDTAAYKLKDGDTTDEKIREIVVRELNDIKSKLDGLSRKDLLSSYGFLKEGVNLLNASLDNSNDDEHKETQDNHDETSTMLDGAECILNQTLEPSRAVGKLKTQSDKEFQSAKKRFEEARKTATHAFFNEALSIKDRIFAAKLRVCSEILECLESPEIAMTGCETFLQDLHSLPAIREIFSVYITGGIKSRLNKAERLDNVKSVMMINYALYQFHFKFGRKRTTKVIWPGVIDLAGRRFNPILNWQEVSTRKSWVEGPMQPRNDLLLDENIRPCHSALNGHGDIVAVRSEVDLKVVSKTGESKLVTLSDPTEDKVIERYIKGLAVDNNNNVYIVKCLETRGENGDVKSYVLNVLDDTYNVKHRYTLNFVKATGSGMKLAINNNNDIIMIKNDDPYVHVCDNSGHLKFKFERGLILGQLPRYSLSISNENDIMLSSNKDRAVDVYSERGKLKSVINLPVGHKVVGFVFHHVICKIVVLSFNYQSDSYFLLCYSKTGELQTLTFFSKRTSQLDLRPYITSHRSVVPIAVVLARKVIYM</sequence>
<organism evidence="1 2">
    <name type="scientific">Paramuricea clavata</name>
    <name type="common">Red gorgonian</name>
    <name type="synonym">Violescent sea-whip</name>
    <dbReference type="NCBI Taxonomy" id="317549"/>
    <lineage>
        <taxon>Eukaryota</taxon>
        <taxon>Metazoa</taxon>
        <taxon>Cnidaria</taxon>
        <taxon>Anthozoa</taxon>
        <taxon>Octocorallia</taxon>
        <taxon>Malacalcyonacea</taxon>
        <taxon>Plexauridae</taxon>
        <taxon>Paramuricea</taxon>
    </lineage>
</organism>
<proteinExistence type="predicted"/>
<dbReference type="AlphaFoldDB" id="A0A6S7HZN0"/>
<name>A0A6S7HZN0_PARCT</name>
<dbReference type="SUPFAM" id="SSF101898">
    <property type="entry name" value="NHL repeat"/>
    <property type="match status" value="1"/>
</dbReference>